<sequence>MKSQNSGFFWPSFADLMTSLFFIMLVLYVLTYLKLTNQQRATQQQLNKIKEVQAAVKELPRKYFAYDSVYKRFSLVQNIQFAQKSDVIRGSDVQYLVNVGKSISNLIDTLKTKYAGQDIKYVVIIEGMASKDNYPDNYTLSYKRALAVQNLWNARNIRFDQTICEIQVAGSGTGGIGRFPRSQETRNQRILIQIVPKIGEIRVE</sequence>
<dbReference type="Gene3D" id="3.30.1330.60">
    <property type="entry name" value="OmpA-like domain"/>
    <property type="match status" value="1"/>
</dbReference>
<dbReference type="SUPFAM" id="SSF103088">
    <property type="entry name" value="OmpA-like"/>
    <property type="match status" value="1"/>
</dbReference>
<keyword evidence="3" id="KW-1185">Reference proteome</keyword>
<keyword evidence="1" id="KW-0812">Transmembrane</keyword>
<dbReference type="InterPro" id="IPR036737">
    <property type="entry name" value="OmpA-like_sf"/>
</dbReference>
<organism evidence="2 3">
    <name type="scientific">Persicitalea jodogahamensis</name>
    <dbReference type="NCBI Taxonomy" id="402147"/>
    <lineage>
        <taxon>Bacteria</taxon>
        <taxon>Pseudomonadati</taxon>
        <taxon>Bacteroidota</taxon>
        <taxon>Cytophagia</taxon>
        <taxon>Cytophagales</taxon>
        <taxon>Spirosomataceae</taxon>
        <taxon>Persicitalea</taxon>
    </lineage>
</organism>
<gene>
    <name evidence="2" type="ORF">GCM10007390_20650</name>
</gene>
<feature type="transmembrane region" description="Helical" evidence="1">
    <location>
        <begin position="12"/>
        <end position="33"/>
    </location>
</feature>
<dbReference type="EMBL" id="BMXF01000002">
    <property type="protein sequence ID" value="GHB67221.1"/>
    <property type="molecule type" value="Genomic_DNA"/>
</dbReference>
<evidence type="ECO:0000313" key="3">
    <source>
        <dbReference type="Proteomes" id="UP000598271"/>
    </source>
</evidence>
<evidence type="ECO:0008006" key="4">
    <source>
        <dbReference type="Google" id="ProtNLM"/>
    </source>
</evidence>
<accession>A0A8J3D394</accession>
<evidence type="ECO:0000256" key="1">
    <source>
        <dbReference type="SAM" id="Phobius"/>
    </source>
</evidence>
<dbReference type="AlphaFoldDB" id="A0A8J3D394"/>
<dbReference type="RefSeq" id="WP_189564370.1">
    <property type="nucleotide sequence ID" value="NZ_BMXF01000002.1"/>
</dbReference>
<name>A0A8J3D394_9BACT</name>
<proteinExistence type="predicted"/>
<protein>
    <recommendedName>
        <fullName evidence="4">OmpA-like domain-containing protein</fullName>
    </recommendedName>
</protein>
<dbReference type="Proteomes" id="UP000598271">
    <property type="component" value="Unassembled WGS sequence"/>
</dbReference>
<comment type="caution">
    <text evidence="2">The sequence shown here is derived from an EMBL/GenBank/DDBJ whole genome shotgun (WGS) entry which is preliminary data.</text>
</comment>
<keyword evidence="1" id="KW-1133">Transmembrane helix</keyword>
<keyword evidence="1" id="KW-0472">Membrane</keyword>
<reference evidence="2 3" key="1">
    <citation type="journal article" date="2014" name="Int. J. Syst. Evol. Microbiol.">
        <title>Complete genome sequence of Corynebacterium casei LMG S-19264T (=DSM 44701T), isolated from a smear-ripened cheese.</title>
        <authorList>
            <consortium name="US DOE Joint Genome Institute (JGI-PGF)"/>
            <person name="Walter F."/>
            <person name="Albersmeier A."/>
            <person name="Kalinowski J."/>
            <person name="Ruckert C."/>
        </authorList>
    </citation>
    <scope>NUCLEOTIDE SEQUENCE [LARGE SCALE GENOMIC DNA]</scope>
    <source>
        <strain evidence="2 3">KCTC 12866</strain>
    </source>
</reference>
<evidence type="ECO:0000313" key="2">
    <source>
        <dbReference type="EMBL" id="GHB67221.1"/>
    </source>
</evidence>